<name>A0A516KMV8_9CAUD</name>
<keyword evidence="2" id="KW-1185">Reference proteome</keyword>
<proteinExistence type="predicted"/>
<accession>A0A516KMV8</accession>
<evidence type="ECO:0000313" key="1">
    <source>
        <dbReference type="EMBL" id="QDP42931.1"/>
    </source>
</evidence>
<dbReference type="Proteomes" id="UP000317800">
    <property type="component" value="Segment"/>
</dbReference>
<protein>
    <submittedName>
        <fullName evidence="1">Uncharacterized protein</fullName>
    </submittedName>
</protein>
<dbReference type="EMBL" id="MN043729">
    <property type="protein sequence ID" value="QDP42931.1"/>
    <property type="molecule type" value="Genomic_DNA"/>
</dbReference>
<organism evidence="1 2">
    <name type="scientific">Bacillus phage vB_BmeM-Goe8</name>
    <dbReference type="NCBI Taxonomy" id="2593638"/>
    <lineage>
        <taxon>Viruses</taxon>
        <taxon>Duplodnaviria</taxon>
        <taxon>Heunggongvirae</taxon>
        <taxon>Uroviricota</taxon>
        <taxon>Caudoviricetes</taxon>
        <taxon>Herelleviridae</taxon>
        <taxon>Bastillevirinae</taxon>
        <taxon>Goettingenvirus</taxon>
        <taxon>Goettingenvirus goe8</taxon>
    </lineage>
</organism>
<gene>
    <name evidence="1" type="ORF">Goe8_c01580</name>
</gene>
<reference evidence="1 2" key="1">
    <citation type="submission" date="2019-06" db="EMBL/GenBank/DDBJ databases">
        <authorList>
            <person name="Hertel R."/>
        </authorList>
    </citation>
    <scope>NUCLEOTIDE SEQUENCE [LARGE SCALE GENOMIC DNA]</scope>
</reference>
<sequence>MEKFSYVSHKSIFPNIAFIRKSRVENFWNIPIPTNVYAKPPNDVIDYFKDWVKLPKAPISCRMFINGKEWFPKKGGN</sequence>
<evidence type="ECO:0000313" key="2">
    <source>
        <dbReference type="Proteomes" id="UP000317800"/>
    </source>
</evidence>